<evidence type="ECO:0000313" key="2">
    <source>
        <dbReference type="EMBL" id="KAK3255121.1"/>
    </source>
</evidence>
<sequence>MMNLRRCLTLDEALDCMNLTRSVLNGPSSPVCGPQVTYRFLGSTSVEGMFIARVYREVADRQCEQVDVCGYVVEGNDVVVAYLTWENGYLCEDREELYPRRPINLTESSAVVMQGPHTARQGPRFDPPQQSARPDPQAPEESPPSPASSVGYDSDGSDFEWPKQEETGVDYAKLVGVAGVYPKTGIR</sequence>
<protein>
    <submittedName>
        <fullName evidence="2">Uncharacterized protein</fullName>
    </submittedName>
</protein>
<gene>
    <name evidence="2" type="ORF">CYMTET_35594</name>
</gene>
<evidence type="ECO:0000256" key="1">
    <source>
        <dbReference type="SAM" id="MobiDB-lite"/>
    </source>
</evidence>
<dbReference type="AlphaFoldDB" id="A0AAE0KNH6"/>
<comment type="caution">
    <text evidence="2">The sequence shown here is derived from an EMBL/GenBank/DDBJ whole genome shotgun (WGS) entry which is preliminary data.</text>
</comment>
<name>A0AAE0KNH6_9CHLO</name>
<keyword evidence="3" id="KW-1185">Reference proteome</keyword>
<accession>A0AAE0KNH6</accession>
<dbReference type="Proteomes" id="UP001190700">
    <property type="component" value="Unassembled WGS sequence"/>
</dbReference>
<evidence type="ECO:0000313" key="3">
    <source>
        <dbReference type="Proteomes" id="UP001190700"/>
    </source>
</evidence>
<reference evidence="2 3" key="1">
    <citation type="journal article" date="2015" name="Genome Biol. Evol.">
        <title>Comparative Genomics of a Bacterivorous Green Alga Reveals Evolutionary Causalities and Consequences of Phago-Mixotrophic Mode of Nutrition.</title>
        <authorList>
            <person name="Burns J.A."/>
            <person name="Paasch A."/>
            <person name="Narechania A."/>
            <person name="Kim E."/>
        </authorList>
    </citation>
    <scope>NUCLEOTIDE SEQUENCE [LARGE SCALE GENOMIC DNA]</scope>
    <source>
        <strain evidence="2 3">PLY_AMNH</strain>
    </source>
</reference>
<organism evidence="2 3">
    <name type="scientific">Cymbomonas tetramitiformis</name>
    <dbReference type="NCBI Taxonomy" id="36881"/>
    <lineage>
        <taxon>Eukaryota</taxon>
        <taxon>Viridiplantae</taxon>
        <taxon>Chlorophyta</taxon>
        <taxon>Pyramimonadophyceae</taxon>
        <taxon>Pyramimonadales</taxon>
        <taxon>Pyramimonadaceae</taxon>
        <taxon>Cymbomonas</taxon>
    </lineage>
</organism>
<proteinExistence type="predicted"/>
<feature type="region of interest" description="Disordered" evidence="1">
    <location>
        <begin position="108"/>
        <end position="165"/>
    </location>
</feature>
<dbReference type="EMBL" id="LGRX02022860">
    <property type="protein sequence ID" value="KAK3255121.1"/>
    <property type="molecule type" value="Genomic_DNA"/>
</dbReference>